<proteinExistence type="predicted"/>
<gene>
    <name evidence="1" type="ORF">J5X75_14050</name>
</gene>
<organism evidence="1 2">
    <name type="scientific">Actinoplanes flavus</name>
    <dbReference type="NCBI Taxonomy" id="2820290"/>
    <lineage>
        <taxon>Bacteria</taxon>
        <taxon>Bacillati</taxon>
        <taxon>Actinomycetota</taxon>
        <taxon>Actinomycetes</taxon>
        <taxon>Micromonosporales</taxon>
        <taxon>Micromonosporaceae</taxon>
        <taxon>Actinoplanes</taxon>
    </lineage>
</organism>
<comment type="caution">
    <text evidence="1">The sequence shown here is derived from an EMBL/GenBank/DDBJ whole genome shotgun (WGS) entry which is preliminary data.</text>
</comment>
<keyword evidence="2" id="KW-1185">Reference proteome</keyword>
<dbReference type="EMBL" id="JAGFNS010000008">
    <property type="protein sequence ID" value="MBO3738645.1"/>
    <property type="molecule type" value="Genomic_DNA"/>
</dbReference>
<protein>
    <submittedName>
        <fullName evidence="1">Uncharacterized protein</fullName>
    </submittedName>
</protein>
<dbReference type="RefSeq" id="WP_208467807.1">
    <property type="nucleotide sequence ID" value="NZ_JAGFNS010000008.1"/>
</dbReference>
<evidence type="ECO:0000313" key="1">
    <source>
        <dbReference type="EMBL" id="MBO3738645.1"/>
    </source>
</evidence>
<dbReference type="Proteomes" id="UP000679690">
    <property type="component" value="Unassembled WGS sequence"/>
</dbReference>
<reference evidence="1 2" key="1">
    <citation type="submission" date="2021-03" db="EMBL/GenBank/DDBJ databases">
        <title>Actinoplanes flavus sp. nov., a novel actinomycete isolated from Coconut Palm rhizosphere soil.</title>
        <authorList>
            <person name="Luo X."/>
        </authorList>
    </citation>
    <scope>NUCLEOTIDE SEQUENCE [LARGE SCALE GENOMIC DNA]</scope>
    <source>
        <strain evidence="1 2">NEAU-H7</strain>
    </source>
</reference>
<accession>A0ABS3UIN0</accession>
<sequence length="102" mass="10989">MRTEPRGTMHGWIPGSNLLPFVGAIAGMARSEADLTAIAAGVDSSDADSEDWFGVVIEGDSRVELYFARTPDGDVLVDVELDGLEESVELRCCQLLDIYGVQ</sequence>
<evidence type="ECO:0000313" key="2">
    <source>
        <dbReference type="Proteomes" id="UP000679690"/>
    </source>
</evidence>
<name>A0ABS3UIN0_9ACTN</name>